<sequence>MMFLYQDLGASSGWQKKVDGICIKQARTEKDKTS</sequence>
<reference evidence="1" key="1">
    <citation type="submission" date="2018-02" db="EMBL/GenBank/DDBJ databases">
        <title>Rhizophora mucronata_Transcriptome.</title>
        <authorList>
            <person name="Meera S.P."/>
            <person name="Sreeshan A."/>
            <person name="Augustine A."/>
        </authorList>
    </citation>
    <scope>NUCLEOTIDE SEQUENCE</scope>
    <source>
        <tissue evidence="1">Leaf</tissue>
    </source>
</reference>
<dbReference type="EMBL" id="GGEC01030722">
    <property type="protein sequence ID" value="MBX11206.1"/>
    <property type="molecule type" value="Transcribed_RNA"/>
</dbReference>
<proteinExistence type="predicted"/>
<protein>
    <submittedName>
        <fullName evidence="1">Uncharacterized protein</fullName>
    </submittedName>
</protein>
<accession>A0A2P2KZU5</accession>
<name>A0A2P2KZU5_RHIMU</name>
<evidence type="ECO:0000313" key="1">
    <source>
        <dbReference type="EMBL" id="MBX11206.1"/>
    </source>
</evidence>
<dbReference type="AlphaFoldDB" id="A0A2P2KZU5"/>
<organism evidence="1">
    <name type="scientific">Rhizophora mucronata</name>
    <name type="common">Asiatic mangrove</name>
    <dbReference type="NCBI Taxonomy" id="61149"/>
    <lineage>
        <taxon>Eukaryota</taxon>
        <taxon>Viridiplantae</taxon>
        <taxon>Streptophyta</taxon>
        <taxon>Embryophyta</taxon>
        <taxon>Tracheophyta</taxon>
        <taxon>Spermatophyta</taxon>
        <taxon>Magnoliopsida</taxon>
        <taxon>eudicotyledons</taxon>
        <taxon>Gunneridae</taxon>
        <taxon>Pentapetalae</taxon>
        <taxon>rosids</taxon>
        <taxon>fabids</taxon>
        <taxon>Malpighiales</taxon>
        <taxon>Rhizophoraceae</taxon>
        <taxon>Rhizophora</taxon>
    </lineage>
</organism>